<evidence type="ECO:0000313" key="3">
    <source>
        <dbReference type="Proteomes" id="UP000323317"/>
    </source>
</evidence>
<keyword evidence="2" id="KW-0378">Hydrolase</keyword>
<feature type="domain" description="Diphthamide synthase" evidence="1">
    <location>
        <begin position="8"/>
        <end position="219"/>
    </location>
</feature>
<proteinExistence type="predicted"/>
<dbReference type="EMBL" id="VTEH01000007">
    <property type="protein sequence ID" value="TYR75325.1"/>
    <property type="molecule type" value="Genomic_DNA"/>
</dbReference>
<dbReference type="InterPro" id="IPR014729">
    <property type="entry name" value="Rossmann-like_a/b/a_fold"/>
</dbReference>
<dbReference type="Gene3D" id="3.90.1490.10">
    <property type="entry name" value="putative n-type atp pyrophosphatase, domain 2"/>
    <property type="match status" value="1"/>
</dbReference>
<evidence type="ECO:0000313" key="2">
    <source>
        <dbReference type="EMBL" id="TYR75325.1"/>
    </source>
</evidence>
<dbReference type="Proteomes" id="UP000323317">
    <property type="component" value="Unassembled WGS sequence"/>
</dbReference>
<dbReference type="SUPFAM" id="SSF52402">
    <property type="entry name" value="Adenine nucleotide alpha hydrolases-like"/>
    <property type="match status" value="1"/>
</dbReference>
<sequence>MKKNICLSWSGGRDSMVMLDRLHYSPEWNPARLLTTLAEEEQRVMMHDIPLSLLKKQAEALNLPLLPVLMKQGAGNEEYEAGMSSALGSLSAQEIQAVAFGDIYLKDIKAYRESQMSQTQLEPVFPLWGDTTSSLSREFIDKGYKAILVCVDESQLDPSFLGREYDDNLLRDLPSSVDPCGENGEFHTFVYDGPLFKQPVEFNKLETIKKFERFHYLHVE</sequence>
<gene>
    <name evidence="2" type="ORF">FZC79_11215</name>
</gene>
<dbReference type="AlphaFoldDB" id="A0A5D4KF16"/>
<organism evidence="2 3">
    <name type="scientific">Rossellomorea vietnamensis</name>
    <dbReference type="NCBI Taxonomy" id="218284"/>
    <lineage>
        <taxon>Bacteria</taxon>
        <taxon>Bacillati</taxon>
        <taxon>Bacillota</taxon>
        <taxon>Bacilli</taxon>
        <taxon>Bacillales</taxon>
        <taxon>Bacillaceae</taxon>
        <taxon>Rossellomorea</taxon>
    </lineage>
</organism>
<comment type="caution">
    <text evidence="2">The sequence shown here is derived from an EMBL/GenBank/DDBJ whole genome shotgun (WGS) entry which is preliminary data.</text>
</comment>
<protein>
    <submittedName>
        <fullName evidence="2">Adenine nucleotide alpha hydrolase</fullName>
    </submittedName>
</protein>
<reference evidence="2 3" key="1">
    <citation type="submission" date="2019-08" db="EMBL/GenBank/DDBJ databases">
        <title>Bacillus genomes from the desert of Cuatro Cienegas, Coahuila.</title>
        <authorList>
            <person name="Olmedo-Alvarez G."/>
        </authorList>
    </citation>
    <scope>NUCLEOTIDE SEQUENCE [LARGE SCALE GENOMIC DNA]</scope>
    <source>
        <strain evidence="2 3">CH40_1T</strain>
    </source>
</reference>
<evidence type="ECO:0000259" key="1">
    <source>
        <dbReference type="Pfam" id="PF01902"/>
    </source>
</evidence>
<dbReference type="GO" id="GO:0016787">
    <property type="term" value="F:hydrolase activity"/>
    <property type="evidence" value="ECO:0007669"/>
    <property type="project" value="UniProtKB-KW"/>
</dbReference>
<accession>A0A5D4KF16</accession>
<dbReference type="RefSeq" id="WP_148946904.1">
    <property type="nucleotide sequence ID" value="NZ_JBNIKK010000004.1"/>
</dbReference>
<dbReference type="Gene3D" id="3.40.50.620">
    <property type="entry name" value="HUPs"/>
    <property type="match status" value="1"/>
</dbReference>
<name>A0A5D4KF16_9BACI</name>
<dbReference type="Pfam" id="PF01902">
    <property type="entry name" value="Diphthami_syn_2"/>
    <property type="match status" value="1"/>
</dbReference>
<dbReference type="InterPro" id="IPR002761">
    <property type="entry name" value="Diphthami_syn_dom"/>
</dbReference>